<dbReference type="AlphaFoldDB" id="A0A4Q7N3R9"/>
<protein>
    <submittedName>
        <fullName evidence="2">Uncharacterized protein</fullName>
    </submittedName>
</protein>
<feature type="transmembrane region" description="Helical" evidence="1">
    <location>
        <begin position="49"/>
        <end position="75"/>
    </location>
</feature>
<keyword evidence="1" id="KW-0812">Transmembrane</keyword>
<organism evidence="2 3">
    <name type="scientific">Pseudobacter ginsenosidimutans</name>
    <dbReference type="NCBI Taxonomy" id="661488"/>
    <lineage>
        <taxon>Bacteria</taxon>
        <taxon>Pseudomonadati</taxon>
        <taxon>Bacteroidota</taxon>
        <taxon>Chitinophagia</taxon>
        <taxon>Chitinophagales</taxon>
        <taxon>Chitinophagaceae</taxon>
        <taxon>Pseudobacter</taxon>
    </lineage>
</organism>
<evidence type="ECO:0000313" key="2">
    <source>
        <dbReference type="EMBL" id="RZS75622.1"/>
    </source>
</evidence>
<accession>A0A4Q7N3R9</accession>
<keyword evidence="3" id="KW-1185">Reference proteome</keyword>
<dbReference type="RefSeq" id="WP_130539976.1">
    <property type="nucleotide sequence ID" value="NZ_CP042431.1"/>
</dbReference>
<sequence>MEHVTMNKAESLTEGFLKFFETIRITARHPRKLFAMIKKNDFSKIYKPLPVYIFTVFLFFLVTQLIPLTSTYAPYYAPWVKGEQTHLTETISLNMLIFVMINLIVGLVQISITAAIFSRRHFQTLVKLFLYAGMVVTLFKMLYVVVFPLLVAWINPNARESGIFIHPYWLMAFDIIFYFVLAFYVYLLPQKVKERDNNLHSQLLQISPNKVPGRSQKWIYGVSLWFILCLSNYSHDRLNSFTYGYLNKFGDTPGVDMTDKNEASRKALFLSASYNPNDSVDIQGMIMIKLESPGYIPSNSNRKLYFEIEETRERRWVITCPYLDMDFQVHPAENGTIEFNSGKLYPVTLKARMSSEQFGRFRKRFDKKMAHIGFQLYLNETRHCNRRYSRQIIIDIDSTHLNTSFATMRKNITQSRGKY</sequence>
<evidence type="ECO:0000256" key="1">
    <source>
        <dbReference type="SAM" id="Phobius"/>
    </source>
</evidence>
<reference evidence="2 3" key="1">
    <citation type="submission" date="2019-02" db="EMBL/GenBank/DDBJ databases">
        <title>Genomic Encyclopedia of Type Strains, Phase IV (KMG-IV): sequencing the most valuable type-strain genomes for metagenomic binning, comparative biology and taxonomic classification.</title>
        <authorList>
            <person name="Goeker M."/>
        </authorList>
    </citation>
    <scope>NUCLEOTIDE SEQUENCE [LARGE SCALE GENOMIC DNA]</scope>
    <source>
        <strain evidence="2 3">DSM 18116</strain>
    </source>
</reference>
<dbReference type="EMBL" id="SGXA01000001">
    <property type="protein sequence ID" value="RZS75622.1"/>
    <property type="molecule type" value="Genomic_DNA"/>
</dbReference>
<proteinExistence type="predicted"/>
<feature type="transmembrane region" description="Helical" evidence="1">
    <location>
        <begin position="95"/>
        <end position="117"/>
    </location>
</feature>
<feature type="transmembrane region" description="Helical" evidence="1">
    <location>
        <begin position="129"/>
        <end position="154"/>
    </location>
</feature>
<keyword evidence="1" id="KW-0472">Membrane</keyword>
<gene>
    <name evidence="2" type="ORF">EV199_1492</name>
</gene>
<feature type="transmembrane region" description="Helical" evidence="1">
    <location>
        <begin position="166"/>
        <end position="187"/>
    </location>
</feature>
<name>A0A4Q7N3R9_9BACT</name>
<evidence type="ECO:0000313" key="3">
    <source>
        <dbReference type="Proteomes" id="UP000293874"/>
    </source>
</evidence>
<dbReference type="Proteomes" id="UP000293874">
    <property type="component" value="Unassembled WGS sequence"/>
</dbReference>
<keyword evidence="1" id="KW-1133">Transmembrane helix</keyword>
<comment type="caution">
    <text evidence="2">The sequence shown here is derived from an EMBL/GenBank/DDBJ whole genome shotgun (WGS) entry which is preliminary data.</text>
</comment>